<evidence type="ECO:0000313" key="4">
    <source>
        <dbReference type="Proteomes" id="UP000996601"/>
    </source>
</evidence>
<keyword evidence="1" id="KW-0732">Signal</keyword>
<gene>
    <name evidence="3" type="ORF">GB927_020520</name>
</gene>
<feature type="domain" description="Caspase family p20" evidence="2">
    <location>
        <begin position="46"/>
        <end position="124"/>
    </location>
</feature>
<proteinExistence type="predicted"/>
<dbReference type="PANTHER" id="PTHR22576:SF37">
    <property type="entry name" value="MUCOSA-ASSOCIATED LYMPHOID TISSUE LYMPHOMA TRANSLOCATION PROTEIN 1"/>
    <property type="match status" value="1"/>
</dbReference>
<evidence type="ECO:0000313" key="3">
    <source>
        <dbReference type="EMBL" id="MCQ4632445.1"/>
    </source>
</evidence>
<dbReference type="Pfam" id="PF07676">
    <property type="entry name" value="PD40"/>
    <property type="match status" value="1"/>
</dbReference>
<dbReference type="PANTHER" id="PTHR22576">
    <property type="entry name" value="MUCOSA ASSOCIATED LYMPHOID TISSUE LYMPHOMA TRANSLOCATION PROTEIN 1/PARACASPASE"/>
    <property type="match status" value="1"/>
</dbReference>
<dbReference type="InterPro" id="IPR052039">
    <property type="entry name" value="Caspase-related_regulators"/>
</dbReference>
<dbReference type="InterPro" id="IPR011044">
    <property type="entry name" value="Quino_amine_DH_bsu"/>
</dbReference>
<evidence type="ECO:0000256" key="1">
    <source>
        <dbReference type="SAM" id="SignalP"/>
    </source>
</evidence>
<dbReference type="InterPro" id="IPR011659">
    <property type="entry name" value="WD40"/>
</dbReference>
<dbReference type="EMBL" id="WHSB02000007">
    <property type="protein sequence ID" value="MCQ4632445.1"/>
    <property type="molecule type" value="Genomic_DNA"/>
</dbReference>
<organism evidence="3 4">
    <name type="scientific">Shinella lacus</name>
    <dbReference type="NCBI Taxonomy" id="2654216"/>
    <lineage>
        <taxon>Bacteria</taxon>
        <taxon>Pseudomonadati</taxon>
        <taxon>Pseudomonadota</taxon>
        <taxon>Alphaproteobacteria</taxon>
        <taxon>Hyphomicrobiales</taxon>
        <taxon>Rhizobiaceae</taxon>
        <taxon>Shinella</taxon>
    </lineage>
</organism>
<feature type="chain" id="PRO_5047450675" evidence="1">
    <location>
        <begin position="24"/>
        <end position="713"/>
    </location>
</feature>
<dbReference type="RefSeq" id="WP_256119071.1">
    <property type="nucleotide sequence ID" value="NZ_WHSB02000007.1"/>
</dbReference>
<reference evidence="3" key="1">
    <citation type="submission" date="2021-07" db="EMBL/GenBank/DDBJ databases">
        <title>Shinella sp. nov., a novel member of the genus Shinella from water.</title>
        <authorList>
            <person name="Deng Y."/>
        </authorList>
    </citation>
    <scope>NUCLEOTIDE SEQUENCE</scope>
    <source>
        <strain evidence="3">CPCC 100929</strain>
    </source>
</reference>
<dbReference type="Pfam" id="PF00656">
    <property type="entry name" value="Peptidase_C14"/>
    <property type="match status" value="1"/>
</dbReference>
<comment type="caution">
    <text evidence="3">The sequence shown here is derived from an EMBL/GenBank/DDBJ whole genome shotgun (WGS) entry which is preliminary data.</text>
</comment>
<dbReference type="InterPro" id="IPR001309">
    <property type="entry name" value="Pept_C14_p20"/>
</dbReference>
<dbReference type="InterPro" id="IPR029030">
    <property type="entry name" value="Caspase-like_dom_sf"/>
</dbReference>
<dbReference type="SUPFAM" id="SSF50969">
    <property type="entry name" value="YVTN repeat-like/Quinoprotein amine dehydrogenase"/>
    <property type="match status" value="1"/>
</dbReference>
<dbReference type="Gene3D" id="3.40.50.1460">
    <property type="match status" value="1"/>
</dbReference>
<sequence>MAKSGLVSSIGFLVLLSWPSASAAADLPVLVADTCTEIPASAGVEPKRVALVIGNSAYTGGIPALRNPGNDANGVVSALHKLGFSIFALADGTGSVMRDCIARAKTAISEDAIAIIYYSGHGIQVDDRNYMIATDAAADGALSDAYVYIDDVIDAVKENAASVMVFLDACRNNPFAPEGAEGLSVSTGRGIERGLKKVTSNDTQARQQAKGIFVAYSTSPNAIATDGTGSMSPFTEAFVASVGKPGYSVQRALSEVSKSVGEATNWSQTPWIKSSLTAEIMLNGGLTEEQAVTLSDKHAGESHRLLSSGDVPGAISEALKGLPLPLPADAETRFAKARLALVAATRSTSYRLGPTEGGWAPSGYSPITNRVVGSAWGEVRTLSLWDTGKGIKIADLASINQNSPDFNASLSPDGQRIVAHVSPGQVIVVDALSGLTLRTITLPGVGDSNNQLASLHFGPDSRTLVALTSHLKDFAYQSAVQVWDTETGQQRKSFAFKDIFAGNSALSQNGCYAADANVDLRVSAIAFLCTFNTTRIDGKEPMVMIFGKIDLHSGTLVSYGQLPTGGQEQLGDFRFRDDANRIVAQHYTDSIYSRVLLNTETGKLVGERVPAIMFSTSYSPDGSRFFAGEGNRIEFYSADTGEHVGGLDGTTDGFIYPAVFSANGALLGPQFATGDVWWVPPKGADLVAAALARLDDAGRSSAMAQSLAFKVSD</sequence>
<dbReference type="Proteomes" id="UP000996601">
    <property type="component" value="Unassembled WGS sequence"/>
</dbReference>
<dbReference type="PROSITE" id="PS50208">
    <property type="entry name" value="CASPASE_P20"/>
    <property type="match status" value="1"/>
</dbReference>
<feature type="signal peptide" evidence="1">
    <location>
        <begin position="1"/>
        <end position="23"/>
    </location>
</feature>
<name>A0ABT1RB77_9HYPH</name>
<dbReference type="Gene3D" id="2.130.10.10">
    <property type="entry name" value="YVTN repeat-like/Quinoprotein amine dehydrogenase"/>
    <property type="match status" value="1"/>
</dbReference>
<protein>
    <submittedName>
        <fullName evidence="3">Caspase family protein</fullName>
    </submittedName>
</protein>
<dbReference type="SUPFAM" id="SSF52129">
    <property type="entry name" value="Caspase-like"/>
    <property type="match status" value="1"/>
</dbReference>
<keyword evidence="4" id="KW-1185">Reference proteome</keyword>
<dbReference type="InterPro" id="IPR015943">
    <property type="entry name" value="WD40/YVTN_repeat-like_dom_sf"/>
</dbReference>
<evidence type="ECO:0000259" key="2">
    <source>
        <dbReference type="PROSITE" id="PS50208"/>
    </source>
</evidence>
<dbReference type="InterPro" id="IPR011600">
    <property type="entry name" value="Pept_C14_caspase"/>
</dbReference>
<accession>A0ABT1RB77</accession>